<protein>
    <submittedName>
        <fullName evidence="2">Unannotated protein</fullName>
    </submittedName>
</protein>
<feature type="region of interest" description="Disordered" evidence="1">
    <location>
        <begin position="176"/>
        <end position="212"/>
    </location>
</feature>
<evidence type="ECO:0000256" key="1">
    <source>
        <dbReference type="SAM" id="MobiDB-lite"/>
    </source>
</evidence>
<feature type="compositionally biased region" description="Polar residues" evidence="1">
    <location>
        <begin position="7"/>
        <end position="19"/>
    </location>
</feature>
<name>A0A6J5ZXX5_9ZZZZ</name>
<gene>
    <name evidence="2" type="ORF">UFOPK3331_01843</name>
</gene>
<organism evidence="2">
    <name type="scientific">freshwater metagenome</name>
    <dbReference type="NCBI Taxonomy" id="449393"/>
    <lineage>
        <taxon>unclassified sequences</taxon>
        <taxon>metagenomes</taxon>
        <taxon>ecological metagenomes</taxon>
    </lineage>
</organism>
<accession>A0A6J5ZXX5</accession>
<feature type="compositionally biased region" description="Low complexity" evidence="1">
    <location>
        <begin position="182"/>
        <end position="199"/>
    </location>
</feature>
<dbReference type="AlphaFoldDB" id="A0A6J5ZXX5"/>
<proteinExistence type="predicted"/>
<feature type="region of interest" description="Disordered" evidence="1">
    <location>
        <begin position="111"/>
        <end position="155"/>
    </location>
</feature>
<sequence>MRPPRCSPTTRQCRVTSDQPVDPMLPKLPMRLLPTFAPTMKCSPILLRTSTRSSRSIFLRCSHLSMVRTRPIAPAKSANSVPKQKPKVGRWKSRLPLSVHARTLRTKTSVALRPSPDSHIRTDSAPRRRCSSLPVQNRCAPPSNATDCSPTSNRSAPRCWQMLVVRASASGRVAMLKRAPKTSSSPRTTATSRSVTTGSHQHLPLSPLRKRS</sequence>
<feature type="region of interest" description="Disordered" evidence="1">
    <location>
        <begin position="1"/>
        <end position="21"/>
    </location>
</feature>
<feature type="compositionally biased region" description="Polar residues" evidence="1">
    <location>
        <begin position="143"/>
        <end position="155"/>
    </location>
</feature>
<dbReference type="EMBL" id="CAESAL010000106">
    <property type="protein sequence ID" value="CAB4346398.1"/>
    <property type="molecule type" value="Genomic_DNA"/>
</dbReference>
<reference evidence="2" key="1">
    <citation type="submission" date="2020-05" db="EMBL/GenBank/DDBJ databases">
        <authorList>
            <person name="Chiriac C."/>
            <person name="Salcher M."/>
            <person name="Ghai R."/>
            <person name="Kavagutti S V."/>
        </authorList>
    </citation>
    <scope>NUCLEOTIDE SEQUENCE</scope>
</reference>
<evidence type="ECO:0000313" key="2">
    <source>
        <dbReference type="EMBL" id="CAB4346398.1"/>
    </source>
</evidence>
<feature type="compositionally biased region" description="Basic and acidic residues" evidence="1">
    <location>
        <begin position="116"/>
        <end position="126"/>
    </location>
</feature>